<dbReference type="SUPFAM" id="SSF63817">
    <property type="entry name" value="Sortase"/>
    <property type="match status" value="1"/>
</dbReference>
<reference evidence="3 4" key="1">
    <citation type="submission" date="2023-04" db="EMBL/GenBank/DDBJ databases">
        <title>Streptomyces chengmaiensis sp. nov. isolated from the stem of mangrove plant in Hainan.</title>
        <authorList>
            <person name="Huang X."/>
            <person name="Zhou S."/>
            <person name="Chu X."/>
            <person name="Xie Y."/>
            <person name="Lin Y."/>
        </authorList>
    </citation>
    <scope>NUCLEOTIDE SEQUENCE [LARGE SCALE GENOMIC DNA]</scope>
    <source>
        <strain evidence="3 4">HNM0663</strain>
    </source>
</reference>
<organism evidence="3 4">
    <name type="scientific">Streptomyces chengmaiensis</name>
    <dbReference type="NCBI Taxonomy" id="3040919"/>
    <lineage>
        <taxon>Bacteria</taxon>
        <taxon>Bacillati</taxon>
        <taxon>Actinomycetota</taxon>
        <taxon>Actinomycetes</taxon>
        <taxon>Kitasatosporales</taxon>
        <taxon>Streptomycetaceae</taxon>
        <taxon>Streptomyces</taxon>
    </lineage>
</organism>
<feature type="region of interest" description="Disordered" evidence="2">
    <location>
        <begin position="35"/>
        <end position="90"/>
    </location>
</feature>
<evidence type="ECO:0000313" key="4">
    <source>
        <dbReference type="Proteomes" id="UP001223144"/>
    </source>
</evidence>
<dbReference type="Gene3D" id="2.40.260.10">
    <property type="entry name" value="Sortase"/>
    <property type="match status" value="1"/>
</dbReference>
<dbReference type="Proteomes" id="UP001223144">
    <property type="component" value="Unassembled WGS sequence"/>
</dbReference>
<feature type="compositionally biased region" description="Low complexity" evidence="2">
    <location>
        <begin position="40"/>
        <end position="62"/>
    </location>
</feature>
<keyword evidence="1" id="KW-0378">Hydrolase</keyword>
<evidence type="ECO:0000256" key="2">
    <source>
        <dbReference type="SAM" id="MobiDB-lite"/>
    </source>
</evidence>
<dbReference type="RefSeq" id="WP_279928033.1">
    <property type="nucleotide sequence ID" value="NZ_JARWBG010000012.1"/>
</dbReference>
<proteinExistence type="predicted"/>
<feature type="compositionally biased region" description="Basic and acidic residues" evidence="2">
    <location>
        <begin position="76"/>
        <end position="90"/>
    </location>
</feature>
<accession>A0ABT6HLV6</accession>
<dbReference type="InterPro" id="IPR042001">
    <property type="entry name" value="Sortase_F"/>
</dbReference>
<name>A0ABT6HLV6_9ACTN</name>
<keyword evidence="4" id="KW-1185">Reference proteome</keyword>
<dbReference type="CDD" id="cd05829">
    <property type="entry name" value="Sortase_F"/>
    <property type="match status" value="1"/>
</dbReference>
<dbReference type="NCBIfam" id="NF033748">
    <property type="entry name" value="class_F_sortase"/>
    <property type="match status" value="1"/>
</dbReference>
<gene>
    <name evidence="3" type="ORF">QCN29_13075</name>
</gene>
<dbReference type="EMBL" id="JARWBG010000012">
    <property type="protein sequence ID" value="MDH2389711.1"/>
    <property type="molecule type" value="Genomic_DNA"/>
</dbReference>
<evidence type="ECO:0000313" key="3">
    <source>
        <dbReference type="EMBL" id="MDH2389711.1"/>
    </source>
</evidence>
<dbReference type="InterPro" id="IPR023365">
    <property type="entry name" value="Sortase_dom-sf"/>
</dbReference>
<comment type="caution">
    <text evidence="3">The sequence shown here is derived from an EMBL/GenBank/DDBJ whole genome shotgun (WGS) entry which is preliminary data.</text>
</comment>
<sequence>MGRTPSAPVLSTRTLVVAMCVGIYLLVHGLRGETAPQPSANQAHTPPAAQTAHPASTAARPDAPGKPAPHPPSLRTSDRNGDRSRSEPVRLRIPAIGVDAPVMKLALDAAGTLQVPPVEKAGFAGWYAKGPAPGEAGTAVVAGHVDTPSGRAVFYSLGALGKGSLVEVARQDRRTAVFKVDAVEVYPKKTFPSRKVYGSTAAPQLRIITCGGGYSKKSGYLGNVVVYASLAAIR</sequence>
<dbReference type="InterPro" id="IPR005754">
    <property type="entry name" value="Sortase"/>
</dbReference>
<protein>
    <submittedName>
        <fullName evidence="3">Class F sortase</fullName>
    </submittedName>
</protein>
<dbReference type="Pfam" id="PF04203">
    <property type="entry name" value="Sortase"/>
    <property type="match status" value="1"/>
</dbReference>
<evidence type="ECO:0000256" key="1">
    <source>
        <dbReference type="ARBA" id="ARBA00022801"/>
    </source>
</evidence>